<evidence type="ECO:0000313" key="2">
    <source>
        <dbReference type="EMBL" id="EST42805.1"/>
    </source>
</evidence>
<accession>V6LE76</accession>
<dbReference type="EMBL" id="AUWU02000008">
    <property type="protein sequence ID" value="KAH0570146.1"/>
    <property type="molecule type" value="Genomic_DNA"/>
</dbReference>
<name>V6LE76_9EUKA</name>
<gene>
    <name evidence="2" type="ORF">SS50377_17574</name>
    <name evidence="3" type="ORF">SS50377_28121</name>
</gene>
<sequence length="232" mass="27256">MEQYNRRRSSHLARVFSLYEELPSHFRFCLFNIFFILMIFALMCIVELGLDIQLFKRTALKNSRVLIWLPPMSAASICIFMFCLFTIVYFIESYLIKSNKFWFQFGTFCIYGALVFFFALVLVMPWFFVSFIIVHDVYSIILQVAPVLFYQMCGYLVLSLFLIIFVAWVVGWIILEKILVATGLRKRISEVQHPMKIENDDQRISTSVTNGTPIKYEQLVLDSDVNLESSYK</sequence>
<protein>
    <submittedName>
        <fullName evidence="2">Transmembrane domain-containing protein</fullName>
    </submittedName>
</protein>
<dbReference type="EMBL" id="KI546154">
    <property type="protein sequence ID" value="EST42805.1"/>
    <property type="molecule type" value="Genomic_DNA"/>
</dbReference>
<keyword evidence="1" id="KW-1133">Transmembrane helix</keyword>
<feature type="transmembrane region" description="Helical" evidence="1">
    <location>
        <begin position="28"/>
        <end position="48"/>
    </location>
</feature>
<proteinExistence type="predicted"/>
<evidence type="ECO:0000313" key="3">
    <source>
        <dbReference type="EMBL" id="KAH0570146.1"/>
    </source>
</evidence>
<evidence type="ECO:0000256" key="1">
    <source>
        <dbReference type="SAM" id="Phobius"/>
    </source>
</evidence>
<keyword evidence="4" id="KW-1185">Reference proteome</keyword>
<dbReference type="AlphaFoldDB" id="V6LE76"/>
<dbReference type="VEuPathDB" id="GiardiaDB:SS50377_28121"/>
<evidence type="ECO:0000313" key="4">
    <source>
        <dbReference type="Proteomes" id="UP000018208"/>
    </source>
</evidence>
<feature type="transmembrane region" description="Helical" evidence="1">
    <location>
        <begin position="68"/>
        <end position="91"/>
    </location>
</feature>
<feature type="transmembrane region" description="Helical" evidence="1">
    <location>
        <begin position="103"/>
        <end position="128"/>
    </location>
</feature>
<keyword evidence="1" id="KW-0472">Membrane</keyword>
<keyword evidence="1 2" id="KW-0812">Transmembrane</keyword>
<dbReference type="Proteomes" id="UP000018208">
    <property type="component" value="Unassembled WGS sequence"/>
</dbReference>
<feature type="transmembrane region" description="Helical" evidence="1">
    <location>
        <begin position="148"/>
        <end position="175"/>
    </location>
</feature>
<reference evidence="3" key="2">
    <citation type="submission" date="2020-12" db="EMBL/GenBank/DDBJ databases">
        <title>New Spironucleus salmonicida genome in near-complete chromosomes.</title>
        <authorList>
            <person name="Xu F."/>
            <person name="Kurt Z."/>
            <person name="Jimenez-Gonzalez A."/>
            <person name="Astvaldsson A."/>
            <person name="Andersson J.O."/>
            <person name="Svard S.G."/>
        </authorList>
    </citation>
    <scope>NUCLEOTIDE SEQUENCE</scope>
    <source>
        <strain evidence="3">ATCC 50377</strain>
    </source>
</reference>
<reference evidence="2 3" key="1">
    <citation type="journal article" date="2014" name="PLoS Genet.">
        <title>The Genome of Spironucleus salmonicida Highlights a Fish Pathogen Adapted to Fluctuating Environments.</title>
        <authorList>
            <person name="Xu F."/>
            <person name="Jerlstrom-Hultqvist J."/>
            <person name="Einarsson E."/>
            <person name="Astvaldsson A."/>
            <person name="Svard S.G."/>
            <person name="Andersson J.O."/>
        </authorList>
    </citation>
    <scope>NUCLEOTIDE SEQUENCE</scope>
    <source>
        <strain evidence="3">ATCC 50377</strain>
    </source>
</reference>
<organism evidence="2">
    <name type="scientific">Spironucleus salmonicida</name>
    <dbReference type="NCBI Taxonomy" id="348837"/>
    <lineage>
        <taxon>Eukaryota</taxon>
        <taxon>Metamonada</taxon>
        <taxon>Diplomonadida</taxon>
        <taxon>Hexamitidae</taxon>
        <taxon>Hexamitinae</taxon>
        <taxon>Spironucleus</taxon>
    </lineage>
</organism>